<evidence type="ECO:0008006" key="4">
    <source>
        <dbReference type="Google" id="ProtNLM"/>
    </source>
</evidence>
<evidence type="ECO:0000313" key="3">
    <source>
        <dbReference type="Proteomes" id="UP000326354"/>
    </source>
</evidence>
<protein>
    <recommendedName>
        <fullName evidence="4">Cytochrome b561 domain-containing protein</fullName>
    </recommendedName>
</protein>
<evidence type="ECO:0000313" key="2">
    <source>
        <dbReference type="EMBL" id="BBM87366.1"/>
    </source>
</evidence>
<dbReference type="RefSeq" id="WP_151971388.1">
    <property type="nucleotide sequence ID" value="NZ_AP019860.1"/>
</dbReference>
<feature type="transmembrane region" description="Helical" evidence="1">
    <location>
        <begin position="110"/>
        <end position="131"/>
    </location>
</feature>
<proteinExistence type="predicted"/>
<dbReference type="Proteomes" id="UP000326354">
    <property type="component" value="Chromosome"/>
</dbReference>
<feature type="transmembrane region" description="Helical" evidence="1">
    <location>
        <begin position="81"/>
        <end position="98"/>
    </location>
</feature>
<dbReference type="EMBL" id="AP019860">
    <property type="protein sequence ID" value="BBM87366.1"/>
    <property type="molecule type" value="Genomic_DNA"/>
</dbReference>
<evidence type="ECO:0000256" key="1">
    <source>
        <dbReference type="SAM" id="Phobius"/>
    </source>
</evidence>
<keyword evidence="3" id="KW-1185">Reference proteome</keyword>
<dbReference type="KEGG" id="uam:UABAM_05775"/>
<reference evidence="2 3" key="1">
    <citation type="submission" date="2019-08" db="EMBL/GenBank/DDBJ databases">
        <title>Complete genome sequence of Candidatus Uab amorphum.</title>
        <authorList>
            <person name="Shiratori T."/>
            <person name="Suzuki S."/>
            <person name="Kakizawa Y."/>
            <person name="Ishida K."/>
        </authorList>
    </citation>
    <scope>NUCLEOTIDE SEQUENCE [LARGE SCALE GENOMIC DNA]</scope>
    <source>
        <strain evidence="2 3">SRT547</strain>
    </source>
</reference>
<name>A0A5S9F5Z8_UABAM</name>
<keyword evidence="1" id="KW-1133">Transmembrane helix</keyword>
<organism evidence="2 3">
    <name type="scientific">Uabimicrobium amorphum</name>
    <dbReference type="NCBI Taxonomy" id="2596890"/>
    <lineage>
        <taxon>Bacteria</taxon>
        <taxon>Pseudomonadati</taxon>
        <taxon>Planctomycetota</taxon>
        <taxon>Candidatus Uabimicrobiia</taxon>
        <taxon>Candidatus Uabimicrobiales</taxon>
        <taxon>Candidatus Uabimicrobiaceae</taxon>
        <taxon>Candidatus Uabimicrobium</taxon>
    </lineage>
</organism>
<sequence>MDRLYTILYKSHQHWRYMIFLFAAIAIIALLVGFFSKKKWRPLGRVSSLLFVIMVDMQVLIGLALWFVGERWKGVDPERSWEHPTIMLLAVGLLHVGSVKAKKGEKEDILRYKTMLTFAFIATVVILFGVYKITKGLP</sequence>
<keyword evidence="1" id="KW-0472">Membrane</keyword>
<dbReference type="AlphaFoldDB" id="A0A5S9F5Z8"/>
<feature type="transmembrane region" description="Helical" evidence="1">
    <location>
        <begin position="15"/>
        <end position="36"/>
    </location>
</feature>
<keyword evidence="1" id="KW-0812">Transmembrane</keyword>
<feature type="transmembrane region" description="Helical" evidence="1">
    <location>
        <begin position="48"/>
        <end position="69"/>
    </location>
</feature>
<accession>A0A5S9F5Z8</accession>
<dbReference type="OrthoDB" id="160900at2"/>
<gene>
    <name evidence="2" type="ORF">UABAM_05775</name>
</gene>